<comment type="cofactor">
    <cofactor evidence="1 11 12">
        <name>FAD</name>
        <dbReference type="ChEBI" id="CHEBI:57692"/>
    </cofactor>
</comment>
<comment type="subcellular location">
    <subcellularLocation>
        <location evidence="2">Mitochondrion outer membrane</location>
        <topology evidence="2">Single-pass membrane protein</topology>
    </subcellularLocation>
</comment>
<comment type="similarity">
    <text evidence="3 12">Belongs to the flavoprotein pyridine nucleotide cytochrome reductase family.</text>
</comment>
<feature type="binding site" evidence="11">
    <location>
        <position position="156"/>
    </location>
    <ligand>
        <name>FAD</name>
        <dbReference type="ChEBI" id="CHEBI:57692"/>
    </ligand>
</feature>
<dbReference type="RefSeq" id="XP_028476043.1">
    <property type="nucleotide sequence ID" value="XM_028624069.1"/>
</dbReference>
<dbReference type="PANTHER" id="PTHR19370">
    <property type="entry name" value="NADH-CYTOCHROME B5 REDUCTASE"/>
    <property type="match status" value="1"/>
</dbReference>
<dbReference type="Gene3D" id="2.40.30.10">
    <property type="entry name" value="Translation factors"/>
    <property type="match status" value="1"/>
</dbReference>
<feature type="domain" description="FAD-binding FR-type" evidence="13">
    <location>
        <begin position="74"/>
        <end position="188"/>
    </location>
</feature>
<keyword evidence="4 11" id="KW-0285">Flavoprotein</keyword>
<dbReference type="InterPro" id="IPR017927">
    <property type="entry name" value="FAD-bd_FR_type"/>
</dbReference>
<dbReference type="FunFam" id="3.40.50.80:FF:000009">
    <property type="entry name" value="NADH-cytochrome b5 reductase"/>
    <property type="match status" value="1"/>
</dbReference>
<dbReference type="Gene3D" id="3.40.50.80">
    <property type="entry name" value="Nucleotide-binding domain of ferredoxin-NADP reductase (FNR) module"/>
    <property type="match status" value="1"/>
</dbReference>
<dbReference type="GO" id="GO:0090524">
    <property type="term" value="F:cytochrome-b5 reductase activity, acting on NADH"/>
    <property type="evidence" value="ECO:0007669"/>
    <property type="project" value="UniProtKB-EC"/>
</dbReference>
<protein>
    <recommendedName>
        <fullName evidence="12">NADH-cytochrome b5 reductase</fullName>
        <ecNumber evidence="12">1.6.2.2</ecNumber>
    </recommendedName>
</protein>
<keyword evidence="5" id="KW-1000">Mitochondrion outer membrane</keyword>
<dbReference type="InterPro" id="IPR039261">
    <property type="entry name" value="FNR_nucleotide-bd"/>
</dbReference>
<dbReference type="PANTHER" id="PTHR19370:SF171">
    <property type="entry name" value="NADH-CYTOCHROME B5 REDUCTASE 2"/>
    <property type="match status" value="1"/>
</dbReference>
<dbReference type="OrthoDB" id="432685at2759"/>
<dbReference type="Pfam" id="PF00970">
    <property type="entry name" value="FAD_binding_6"/>
    <property type="match status" value="1"/>
</dbReference>
<feature type="binding site" evidence="11">
    <location>
        <position position="137"/>
    </location>
    <ligand>
        <name>FAD</name>
        <dbReference type="ChEBI" id="CHEBI:57692"/>
    </ligand>
</feature>
<feature type="binding site" evidence="11">
    <location>
        <position position="139"/>
    </location>
    <ligand>
        <name>FAD</name>
        <dbReference type="ChEBI" id="CHEBI:57692"/>
    </ligand>
</feature>
<dbReference type="SUPFAM" id="SSF52343">
    <property type="entry name" value="Ferredoxin reductase-like, C-terminal NADP-linked domain"/>
    <property type="match status" value="1"/>
</dbReference>
<dbReference type="GO" id="GO:0005741">
    <property type="term" value="C:mitochondrial outer membrane"/>
    <property type="evidence" value="ECO:0007669"/>
    <property type="project" value="UniProtKB-SubCell"/>
</dbReference>
<keyword evidence="15" id="KW-1185">Reference proteome</keyword>
<dbReference type="AlphaFoldDB" id="A0A427XR53"/>
<comment type="caution">
    <text evidence="14">The sequence shown here is derived from an EMBL/GenBank/DDBJ whole genome shotgun (WGS) entry which is preliminary data.</text>
</comment>
<proteinExistence type="inferred from homology"/>
<dbReference type="PRINTS" id="PR00371">
    <property type="entry name" value="FPNCR"/>
</dbReference>
<evidence type="ECO:0000256" key="1">
    <source>
        <dbReference type="ARBA" id="ARBA00001974"/>
    </source>
</evidence>
<evidence type="ECO:0000256" key="10">
    <source>
        <dbReference type="ARBA" id="ARBA00047682"/>
    </source>
</evidence>
<feature type="binding site" evidence="11">
    <location>
        <position position="154"/>
    </location>
    <ligand>
        <name>FAD</name>
        <dbReference type="ChEBI" id="CHEBI:57692"/>
    </ligand>
</feature>
<name>A0A427XR53_9TREE</name>
<reference evidence="14 15" key="1">
    <citation type="submission" date="2018-11" db="EMBL/GenBank/DDBJ databases">
        <title>Genome sequence of Apiotrichum porosum DSM 27194.</title>
        <authorList>
            <person name="Aliyu H."/>
            <person name="Gorte O."/>
            <person name="Ochsenreither K."/>
        </authorList>
    </citation>
    <scope>NUCLEOTIDE SEQUENCE [LARGE SCALE GENOMIC DNA]</scope>
    <source>
        <strain evidence="14 15">DSM 27194</strain>
    </source>
</reference>
<evidence type="ECO:0000256" key="4">
    <source>
        <dbReference type="ARBA" id="ARBA00022630"/>
    </source>
</evidence>
<dbReference type="STRING" id="105984.A0A427XR53"/>
<feature type="binding site" evidence="11">
    <location>
        <position position="162"/>
    </location>
    <ligand>
        <name>FAD</name>
        <dbReference type="ChEBI" id="CHEBI:57692"/>
    </ligand>
</feature>
<dbReference type="InterPro" id="IPR017938">
    <property type="entry name" value="Riboflavin_synthase-like_b-brl"/>
</dbReference>
<dbReference type="Proteomes" id="UP000279236">
    <property type="component" value="Unassembled WGS sequence"/>
</dbReference>
<evidence type="ECO:0000313" key="14">
    <source>
        <dbReference type="EMBL" id="RSH81324.1"/>
    </source>
</evidence>
<evidence type="ECO:0000313" key="15">
    <source>
        <dbReference type="Proteomes" id="UP000279236"/>
    </source>
</evidence>
<keyword evidence="7 12" id="KW-0560">Oxidoreductase</keyword>
<evidence type="ECO:0000256" key="9">
    <source>
        <dbReference type="ARBA" id="ARBA00023128"/>
    </source>
</evidence>
<comment type="catalytic activity">
    <reaction evidence="10 12">
        <text>2 Fe(III)-[cytochrome b5] + NADH = 2 Fe(II)-[cytochrome b5] + NAD(+) + H(+)</text>
        <dbReference type="Rhea" id="RHEA:46680"/>
        <dbReference type="Rhea" id="RHEA-COMP:10438"/>
        <dbReference type="Rhea" id="RHEA-COMP:10439"/>
        <dbReference type="ChEBI" id="CHEBI:15378"/>
        <dbReference type="ChEBI" id="CHEBI:29033"/>
        <dbReference type="ChEBI" id="CHEBI:29034"/>
        <dbReference type="ChEBI" id="CHEBI:57540"/>
        <dbReference type="ChEBI" id="CHEBI:57945"/>
        <dbReference type="EC" id="1.6.2.2"/>
    </reaction>
</comment>
<dbReference type="InterPro" id="IPR001834">
    <property type="entry name" value="CBR-like"/>
</dbReference>
<dbReference type="EMBL" id="RSCE01000007">
    <property type="protein sequence ID" value="RSH81324.1"/>
    <property type="molecule type" value="Genomic_DNA"/>
</dbReference>
<dbReference type="InterPro" id="IPR001433">
    <property type="entry name" value="OxRdtase_FAD/NAD-bd"/>
</dbReference>
<dbReference type="GeneID" id="39593310"/>
<keyword evidence="6 11" id="KW-0274">FAD</keyword>
<evidence type="ECO:0000256" key="3">
    <source>
        <dbReference type="ARBA" id="ARBA00006105"/>
    </source>
</evidence>
<evidence type="ECO:0000256" key="2">
    <source>
        <dbReference type="ARBA" id="ARBA00004572"/>
    </source>
</evidence>
<keyword evidence="5" id="KW-0472">Membrane</keyword>
<evidence type="ECO:0000256" key="6">
    <source>
        <dbReference type="ARBA" id="ARBA00022827"/>
    </source>
</evidence>
<dbReference type="InterPro" id="IPR001709">
    <property type="entry name" value="Flavoprot_Pyr_Nucl_cyt_Rdtase"/>
</dbReference>
<dbReference type="SUPFAM" id="SSF63380">
    <property type="entry name" value="Riboflavin synthase domain-like"/>
    <property type="match status" value="1"/>
</dbReference>
<dbReference type="EC" id="1.6.2.2" evidence="12"/>
<keyword evidence="9" id="KW-0496">Mitochondrion</keyword>
<dbReference type="PROSITE" id="PS51384">
    <property type="entry name" value="FAD_FR"/>
    <property type="match status" value="1"/>
</dbReference>
<evidence type="ECO:0000256" key="5">
    <source>
        <dbReference type="ARBA" id="ARBA00022787"/>
    </source>
</evidence>
<organism evidence="14 15">
    <name type="scientific">Apiotrichum porosum</name>
    <dbReference type="NCBI Taxonomy" id="105984"/>
    <lineage>
        <taxon>Eukaryota</taxon>
        <taxon>Fungi</taxon>
        <taxon>Dikarya</taxon>
        <taxon>Basidiomycota</taxon>
        <taxon>Agaricomycotina</taxon>
        <taxon>Tremellomycetes</taxon>
        <taxon>Trichosporonales</taxon>
        <taxon>Trichosporonaceae</taxon>
        <taxon>Apiotrichum</taxon>
    </lineage>
</organism>
<dbReference type="InterPro" id="IPR008333">
    <property type="entry name" value="Cbr1-like_FAD-bd_dom"/>
</dbReference>
<sequence length="333" mass="36364">MFTRAAIPTFRAARTQFTRSVRGYASEAPKAEKKPSNIPFIFGGAGVAGLGVWAYLERSGKQPLAPAVPGLNGDAWTPLALSEVEQISDNTKVYKFNFEGDNAANKTAGITVAGVVLVRSPTGEGQVNDDKGKPVIRPYTPISSPDQRGSVDFLVKEYPTGKLTPWLSQLKKGDEILVKGPMTKFEYAPGQFDKALFVAGGSGVTPAYQLISHALENKADQTKWTFLFANVTEKDILMRKEWEQLAAANPDRLKVVYFLDNAPENWTGESGYVTADHIKKHFPREEGDKVRAFVCGPPGQYKAISGAKKGRDQGPVGGALKELGYKEEEVFKY</sequence>
<evidence type="ECO:0000259" key="13">
    <source>
        <dbReference type="PROSITE" id="PS51384"/>
    </source>
</evidence>
<feature type="binding site" evidence="11">
    <location>
        <position position="205"/>
    </location>
    <ligand>
        <name>FAD</name>
        <dbReference type="ChEBI" id="CHEBI:57692"/>
    </ligand>
</feature>
<feature type="binding site" evidence="11">
    <location>
        <position position="138"/>
    </location>
    <ligand>
        <name>FAD</name>
        <dbReference type="ChEBI" id="CHEBI:57692"/>
    </ligand>
</feature>
<dbReference type="PRINTS" id="PR00406">
    <property type="entry name" value="CYTB5RDTASE"/>
</dbReference>
<dbReference type="CDD" id="cd06183">
    <property type="entry name" value="cyt_b5_reduct_like"/>
    <property type="match status" value="1"/>
</dbReference>
<gene>
    <name evidence="14" type="primary">MCR1</name>
    <name evidence="14" type="ORF">EHS24_008767</name>
</gene>
<evidence type="ECO:0000256" key="12">
    <source>
        <dbReference type="RuleBase" id="RU361226"/>
    </source>
</evidence>
<keyword evidence="8 12" id="KW-0520">NAD</keyword>
<evidence type="ECO:0000256" key="11">
    <source>
        <dbReference type="PIRSR" id="PIRSR601834-1"/>
    </source>
</evidence>
<evidence type="ECO:0000256" key="7">
    <source>
        <dbReference type="ARBA" id="ARBA00023002"/>
    </source>
</evidence>
<evidence type="ECO:0000256" key="8">
    <source>
        <dbReference type="ARBA" id="ARBA00023027"/>
    </source>
</evidence>
<dbReference type="Pfam" id="PF00175">
    <property type="entry name" value="NAD_binding_1"/>
    <property type="match status" value="1"/>
</dbReference>
<accession>A0A427XR53</accession>